<dbReference type="FunFam" id="1.10.260.40:FF:000002">
    <property type="entry name" value="HTH-type transcriptional repressor PurR"/>
    <property type="match status" value="1"/>
</dbReference>
<keyword evidence="1" id="KW-0805">Transcription regulation</keyword>
<dbReference type="PANTHER" id="PTHR30146:SF153">
    <property type="entry name" value="LACTOSE OPERON REPRESSOR"/>
    <property type="match status" value="1"/>
</dbReference>
<evidence type="ECO:0000259" key="4">
    <source>
        <dbReference type="PROSITE" id="PS50932"/>
    </source>
</evidence>
<dbReference type="InterPro" id="IPR046335">
    <property type="entry name" value="LacI/GalR-like_sensor"/>
</dbReference>
<dbReference type="EMBL" id="CAEZVD010000064">
    <property type="protein sequence ID" value="CAB4622745.1"/>
    <property type="molecule type" value="Genomic_DNA"/>
</dbReference>
<protein>
    <submittedName>
        <fullName evidence="5">Unannotated protein</fullName>
    </submittedName>
</protein>
<reference evidence="5" key="1">
    <citation type="submission" date="2020-05" db="EMBL/GenBank/DDBJ databases">
        <authorList>
            <person name="Chiriac C."/>
            <person name="Salcher M."/>
            <person name="Ghai R."/>
            <person name="Kavagutti S V."/>
        </authorList>
    </citation>
    <scope>NUCLEOTIDE SEQUENCE</scope>
</reference>
<dbReference type="Gene3D" id="1.10.260.40">
    <property type="entry name" value="lambda repressor-like DNA-binding domains"/>
    <property type="match status" value="1"/>
</dbReference>
<dbReference type="AlphaFoldDB" id="A0A6J6IEI8"/>
<evidence type="ECO:0000256" key="2">
    <source>
        <dbReference type="ARBA" id="ARBA00023125"/>
    </source>
</evidence>
<dbReference type="PANTHER" id="PTHR30146">
    <property type="entry name" value="LACI-RELATED TRANSCRIPTIONAL REPRESSOR"/>
    <property type="match status" value="1"/>
</dbReference>
<organism evidence="5">
    <name type="scientific">freshwater metagenome</name>
    <dbReference type="NCBI Taxonomy" id="449393"/>
    <lineage>
        <taxon>unclassified sequences</taxon>
        <taxon>metagenomes</taxon>
        <taxon>ecological metagenomes</taxon>
    </lineage>
</organism>
<dbReference type="SUPFAM" id="SSF47413">
    <property type="entry name" value="lambda repressor-like DNA-binding domains"/>
    <property type="match status" value="1"/>
</dbReference>
<dbReference type="PRINTS" id="PR00036">
    <property type="entry name" value="HTHLACI"/>
</dbReference>
<dbReference type="GO" id="GO:0003700">
    <property type="term" value="F:DNA-binding transcription factor activity"/>
    <property type="evidence" value="ECO:0007669"/>
    <property type="project" value="TreeGrafter"/>
</dbReference>
<proteinExistence type="predicted"/>
<dbReference type="InterPro" id="IPR028082">
    <property type="entry name" value="Peripla_BP_I"/>
</dbReference>
<evidence type="ECO:0000256" key="3">
    <source>
        <dbReference type="ARBA" id="ARBA00023163"/>
    </source>
</evidence>
<gene>
    <name evidence="5" type="ORF">UFOPK1909_00673</name>
</gene>
<dbReference type="SUPFAM" id="SSF53822">
    <property type="entry name" value="Periplasmic binding protein-like I"/>
    <property type="match status" value="1"/>
</dbReference>
<dbReference type="CDD" id="cd01392">
    <property type="entry name" value="HTH_LacI"/>
    <property type="match status" value="1"/>
</dbReference>
<accession>A0A6J6IEI8</accession>
<dbReference type="SMART" id="SM00354">
    <property type="entry name" value="HTH_LACI"/>
    <property type="match status" value="1"/>
</dbReference>
<sequence length="337" mass="36872">MNTKAKPASIYDVAKLAGVSHQTVSRVINNAENIREETRQKVLDAMASLKYQPNRAARSLATARSKLIGVLTSDAGIFSAENLRLAIDTETRAEGYFAVAVRVDGDSEDSIESAVKQLKQLGVEAIIVIAPQTQVVDVVKQIDPKMPMVTIDFMDRPDVFSVSIDNYSGARVATRHLIQNGHKRILHIAGPANQYESAERYRGYQDEMLASGLRPLKAVQGDWTAETGFNIGNALVKKTRNYTAIFACNDNIALGLLHAFTAKGLHVPKELSIIGFDDAPESAYFTPPLTTMHQDFGVIGRRAVALLFEELAGVPNIRREQVLPTLTIRKSVAAISE</sequence>
<dbReference type="CDD" id="cd01574">
    <property type="entry name" value="PBP1_LacI"/>
    <property type="match status" value="1"/>
</dbReference>
<dbReference type="InterPro" id="IPR010982">
    <property type="entry name" value="Lambda_DNA-bd_dom_sf"/>
</dbReference>
<feature type="domain" description="HTH lacI-type" evidence="4">
    <location>
        <begin position="8"/>
        <end position="62"/>
    </location>
</feature>
<dbReference type="GO" id="GO:0000976">
    <property type="term" value="F:transcription cis-regulatory region binding"/>
    <property type="evidence" value="ECO:0007669"/>
    <property type="project" value="TreeGrafter"/>
</dbReference>
<dbReference type="Pfam" id="PF13377">
    <property type="entry name" value="Peripla_BP_3"/>
    <property type="match status" value="1"/>
</dbReference>
<name>A0A6J6IEI8_9ZZZZ</name>
<keyword evidence="2" id="KW-0238">DNA-binding</keyword>
<dbReference type="Gene3D" id="3.40.50.2300">
    <property type="match status" value="2"/>
</dbReference>
<evidence type="ECO:0000313" key="5">
    <source>
        <dbReference type="EMBL" id="CAB4622745.1"/>
    </source>
</evidence>
<dbReference type="InterPro" id="IPR000843">
    <property type="entry name" value="HTH_LacI"/>
</dbReference>
<dbReference type="Pfam" id="PF00356">
    <property type="entry name" value="LacI"/>
    <property type="match status" value="1"/>
</dbReference>
<evidence type="ECO:0000256" key="1">
    <source>
        <dbReference type="ARBA" id="ARBA00023015"/>
    </source>
</evidence>
<keyword evidence="3" id="KW-0804">Transcription</keyword>
<dbReference type="PROSITE" id="PS50932">
    <property type="entry name" value="HTH_LACI_2"/>
    <property type="match status" value="1"/>
</dbReference>
<dbReference type="PROSITE" id="PS00356">
    <property type="entry name" value="HTH_LACI_1"/>
    <property type="match status" value="1"/>
</dbReference>